<comment type="subcellular location">
    <subcellularLocation>
        <location evidence="1 10">Cytoplasm</location>
    </subcellularLocation>
</comment>
<keyword evidence="8 10" id="KW-0239">DNA-directed DNA polymerase</keyword>
<dbReference type="GO" id="GO:0003677">
    <property type="term" value="F:DNA binding"/>
    <property type="evidence" value="ECO:0007669"/>
    <property type="project" value="UniProtKB-UniRule"/>
</dbReference>
<dbReference type="InterPro" id="IPR022634">
    <property type="entry name" value="DNA_polIII_beta_N"/>
</dbReference>
<protein>
    <recommendedName>
        <fullName evidence="3 10">Beta sliding clamp</fullName>
    </recommendedName>
</protein>
<evidence type="ECO:0000256" key="1">
    <source>
        <dbReference type="ARBA" id="ARBA00004496"/>
    </source>
</evidence>
<evidence type="ECO:0000256" key="7">
    <source>
        <dbReference type="ARBA" id="ARBA00022705"/>
    </source>
</evidence>
<keyword evidence="9" id="KW-0238">DNA-binding</keyword>
<keyword evidence="15" id="KW-1185">Reference proteome</keyword>
<dbReference type="Pfam" id="PF00712">
    <property type="entry name" value="DNA_pol3_beta"/>
    <property type="match status" value="1"/>
</dbReference>
<organism evidence="14 15">
    <name type="scientific">Mariniphaga sediminis</name>
    <dbReference type="NCBI Taxonomy" id="1628158"/>
    <lineage>
        <taxon>Bacteria</taxon>
        <taxon>Pseudomonadati</taxon>
        <taxon>Bacteroidota</taxon>
        <taxon>Bacteroidia</taxon>
        <taxon>Marinilabiliales</taxon>
        <taxon>Prolixibacteraceae</taxon>
        <taxon>Mariniphaga</taxon>
    </lineage>
</organism>
<comment type="caution">
    <text evidence="14">The sequence shown here is derived from an EMBL/GenBank/DDBJ whole genome shotgun (WGS) entry which is preliminary data.</text>
</comment>
<dbReference type="Gene3D" id="3.10.150.10">
    <property type="entry name" value="DNA Polymerase III, subunit A, domain 2"/>
    <property type="match status" value="1"/>
</dbReference>
<feature type="domain" description="DNA polymerase III beta sliding clamp C-terminal" evidence="13">
    <location>
        <begin position="249"/>
        <end position="369"/>
    </location>
</feature>
<evidence type="ECO:0000256" key="5">
    <source>
        <dbReference type="ARBA" id="ARBA00022679"/>
    </source>
</evidence>
<feature type="domain" description="DNA polymerase III beta sliding clamp N-terminal" evidence="11">
    <location>
        <begin position="1"/>
        <end position="121"/>
    </location>
</feature>
<dbReference type="InterPro" id="IPR022637">
    <property type="entry name" value="DNA_polIII_beta_cen"/>
</dbReference>
<dbReference type="EMBL" id="QWET01000004">
    <property type="protein sequence ID" value="RIH65933.1"/>
    <property type="molecule type" value="Genomic_DNA"/>
</dbReference>
<name>A0A399D3A5_9BACT</name>
<dbReference type="Pfam" id="PF02767">
    <property type="entry name" value="DNA_pol3_beta_2"/>
    <property type="match status" value="1"/>
</dbReference>
<comment type="function">
    <text evidence="10">Confers DNA tethering and processivity to DNA polymerases and other proteins. Acts as a clamp, forming a ring around DNA (a reaction catalyzed by the clamp-loading complex) which diffuses in an ATP-independent manner freely and bidirectionally along dsDNA. Initially characterized for its ability to contact the catalytic subunit of DNA polymerase III (Pol III), a complex, multichain enzyme responsible for most of the replicative synthesis in bacteria; Pol III exhibits 3'-5' exonuclease proofreading activity. The beta chain is required for initiation of replication as well as for processivity of DNA replication.</text>
</comment>
<dbReference type="SUPFAM" id="SSF55979">
    <property type="entry name" value="DNA clamp"/>
    <property type="match status" value="3"/>
</dbReference>
<dbReference type="InterPro" id="IPR001001">
    <property type="entry name" value="DNA_polIII_beta"/>
</dbReference>
<comment type="similarity">
    <text evidence="2 10">Belongs to the beta sliding clamp family.</text>
</comment>
<dbReference type="NCBIfam" id="TIGR00663">
    <property type="entry name" value="dnan"/>
    <property type="match status" value="1"/>
</dbReference>
<reference evidence="14 15" key="1">
    <citation type="journal article" date="2015" name="Int. J. Syst. Evol. Microbiol.">
        <title>Mariniphaga sediminis sp. nov., isolated from coastal sediment.</title>
        <authorList>
            <person name="Wang F.Q."/>
            <person name="Shen Q.Y."/>
            <person name="Chen G.J."/>
            <person name="Du Z.J."/>
        </authorList>
    </citation>
    <scope>NUCLEOTIDE SEQUENCE [LARGE SCALE GENOMIC DNA]</scope>
    <source>
        <strain evidence="14 15">SY21</strain>
    </source>
</reference>
<comment type="subunit">
    <text evidence="10">Forms a ring-shaped head-to-tail homodimer around DNA.</text>
</comment>
<dbReference type="CDD" id="cd00140">
    <property type="entry name" value="beta_clamp"/>
    <property type="match status" value="1"/>
</dbReference>
<dbReference type="GO" id="GO:0009360">
    <property type="term" value="C:DNA polymerase III complex"/>
    <property type="evidence" value="ECO:0007669"/>
    <property type="project" value="InterPro"/>
</dbReference>
<evidence type="ECO:0000259" key="13">
    <source>
        <dbReference type="Pfam" id="PF02768"/>
    </source>
</evidence>
<dbReference type="GO" id="GO:0008408">
    <property type="term" value="F:3'-5' exonuclease activity"/>
    <property type="evidence" value="ECO:0007669"/>
    <property type="project" value="InterPro"/>
</dbReference>
<dbReference type="GO" id="GO:0005737">
    <property type="term" value="C:cytoplasm"/>
    <property type="evidence" value="ECO:0007669"/>
    <property type="project" value="UniProtKB-SubCell"/>
</dbReference>
<proteinExistence type="inferred from homology"/>
<evidence type="ECO:0000313" key="15">
    <source>
        <dbReference type="Proteomes" id="UP000266441"/>
    </source>
</evidence>
<accession>A0A399D3A5</accession>
<sequence>MKFVVSSTDLLSHLSAISKVISSKSTMPILDNFLFGLTDAELTITASDLESTLITHMELDNTEGEGVIAVPAKLLIDTLKEFPEQPLTFQINTDNFSVEIFSDNGKYSIVGQSGEDFPELPEMGEEEATSVTIGPKILLNGIEKTLFATADDELRPVMNGIFVELTPESMGFVASDAHKLVRYRRSDAASEFESSFILPKKPASLLRNLLPKEEYDVKLEFDNKNAMFTLTNYKLICRLVEGNYPSYNSVIPKDNPNKMIIDRLAFYNTVKRVSVFSNQASNLVKLNINDNQLVVSAQDIDFSISAVERLSCEYDGEEIEIGFKSTFLLEILSNISASDVRMEMSDPSRAGLLLPVETEEEAEDVLMLLMPMMINA</sequence>
<dbReference type="PIRSF" id="PIRSF000804">
    <property type="entry name" value="DNA_pol_III_b"/>
    <property type="match status" value="1"/>
</dbReference>
<dbReference type="AlphaFoldDB" id="A0A399D3A5"/>
<dbReference type="PANTHER" id="PTHR30478:SF0">
    <property type="entry name" value="BETA SLIDING CLAMP"/>
    <property type="match status" value="1"/>
</dbReference>
<dbReference type="InterPro" id="IPR046938">
    <property type="entry name" value="DNA_clamp_sf"/>
</dbReference>
<dbReference type="InterPro" id="IPR022635">
    <property type="entry name" value="DNA_polIII_beta_C"/>
</dbReference>
<keyword evidence="6 10" id="KW-0548">Nucleotidyltransferase</keyword>
<dbReference type="Pfam" id="PF02768">
    <property type="entry name" value="DNA_pol3_beta_3"/>
    <property type="match status" value="1"/>
</dbReference>
<evidence type="ECO:0000256" key="6">
    <source>
        <dbReference type="ARBA" id="ARBA00022695"/>
    </source>
</evidence>
<dbReference type="Proteomes" id="UP000266441">
    <property type="component" value="Unassembled WGS sequence"/>
</dbReference>
<evidence type="ECO:0000256" key="9">
    <source>
        <dbReference type="ARBA" id="ARBA00023125"/>
    </source>
</evidence>
<dbReference type="PANTHER" id="PTHR30478">
    <property type="entry name" value="DNA POLYMERASE III SUBUNIT BETA"/>
    <property type="match status" value="1"/>
</dbReference>
<keyword evidence="7 10" id="KW-0235">DNA replication</keyword>
<evidence type="ECO:0000256" key="10">
    <source>
        <dbReference type="PIRNR" id="PIRNR000804"/>
    </source>
</evidence>
<dbReference type="GO" id="GO:0006271">
    <property type="term" value="P:DNA strand elongation involved in DNA replication"/>
    <property type="evidence" value="ECO:0007669"/>
    <property type="project" value="TreeGrafter"/>
</dbReference>
<evidence type="ECO:0000256" key="8">
    <source>
        <dbReference type="ARBA" id="ARBA00022932"/>
    </source>
</evidence>
<dbReference type="SMART" id="SM00480">
    <property type="entry name" value="POL3Bc"/>
    <property type="match status" value="1"/>
</dbReference>
<dbReference type="OrthoDB" id="8421503at2"/>
<keyword evidence="5 10" id="KW-0808">Transferase</keyword>
<dbReference type="Gene3D" id="3.70.10.10">
    <property type="match status" value="1"/>
</dbReference>
<evidence type="ECO:0000256" key="4">
    <source>
        <dbReference type="ARBA" id="ARBA00022490"/>
    </source>
</evidence>
<dbReference type="RefSeq" id="WP_119349168.1">
    <property type="nucleotide sequence ID" value="NZ_JBFHKJ010000020.1"/>
</dbReference>
<evidence type="ECO:0000259" key="11">
    <source>
        <dbReference type="Pfam" id="PF00712"/>
    </source>
</evidence>
<evidence type="ECO:0000259" key="12">
    <source>
        <dbReference type="Pfam" id="PF02767"/>
    </source>
</evidence>
<gene>
    <name evidence="14" type="primary">dnaN</name>
    <name evidence="14" type="ORF">D1164_06615</name>
</gene>
<feature type="domain" description="DNA polymerase III beta sliding clamp central" evidence="12">
    <location>
        <begin position="134"/>
        <end position="245"/>
    </location>
</feature>
<keyword evidence="4 10" id="KW-0963">Cytoplasm</keyword>
<evidence type="ECO:0000313" key="14">
    <source>
        <dbReference type="EMBL" id="RIH65933.1"/>
    </source>
</evidence>
<dbReference type="GO" id="GO:0003887">
    <property type="term" value="F:DNA-directed DNA polymerase activity"/>
    <property type="evidence" value="ECO:0007669"/>
    <property type="project" value="UniProtKB-UniRule"/>
</dbReference>
<evidence type="ECO:0000256" key="2">
    <source>
        <dbReference type="ARBA" id="ARBA00010752"/>
    </source>
</evidence>
<evidence type="ECO:0000256" key="3">
    <source>
        <dbReference type="ARBA" id="ARBA00021035"/>
    </source>
</evidence>